<keyword evidence="1" id="KW-1133">Transmembrane helix</keyword>
<keyword evidence="3" id="KW-1185">Reference proteome</keyword>
<evidence type="ECO:0000313" key="3">
    <source>
        <dbReference type="Proteomes" id="UP001629230"/>
    </source>
</evidence>
<sequence>MKLNHRATLSILALAVASSVCSIGLAGLQLKPQRAAADVVINTAIVAELNGVHDSLKDIPPSMQNGVLARHGVSSEQALDDSLEAQRSHLTQAEQARAQELQGSDKRSTLLLVLSLFNACATVLSAISLYEAYRAIRRRSTP</sequence>
<gene>
    <name evidence="2" type="ORF">PQR57_41185</name>
</gene>
<organism evidence="2 3">
    <name type="scientific">Paraburkholderia dipogonis</name>
    <dbReference type="NCBI Taxonomy" id="1211383"/>
    <lineage>
        <taxon>Bacteria</taxon>
        <taxon>Pseudomonadati</taxon>
        <taxon>Pseudomonadota</taxon>
        <taxon>Betaproteobacteria</taxon>
        <taxon>Burkholderiales</taxon>
        <taxon>Burkholderiaceae</taxon>
        <taxon>Paraburkholderia</taxon>
    </lineage>
</organism>
<accession>A0ABW9B503</accession>
<keyword evidence="1" id="KW-0812">Transmembrane</keyword>
<dbReference type="RefSeq" id="WP_408181969.1">
    <property type="nucleotide sequence ID" value="NZ_JAQQEZ010000058.1"/>
</dbReference>
<proteinExistence type="predicted"/>
<keyword evidence="1" id="KW-0472">Membrane</keyword>
<feature type="transmembrane region" description="Helical" evidence="1">
    <location>
        <begin position="110"/>
        <end position="130"/>
    </location>
</feature>
<name>A0ABW9B503_9BURK</name>
<protein>
    <submittedName>
        <fullName evidence="2">Uncharacterized protein</fullName>
    </submittedName>
</protein>
<evidence type="ECO:0000313" key="2">
    <source>
        <dbReference type="EMBL" id="MFM0007355.1"/>
    </source>
</evidence>
<dbReference type="EMBL" id="JAQQEZ010000058">
    <property type="protein sequence ID" value="MFM0007355.1"/>
    <property type="molecule type" value="Genomic_DNA"/>
</dbReference>
<comment type="caution">
    <text evidence="2">The sequence shown here is derived from an EMBL/GenBank/DDBJ whole genome shotgun (WGS) entry which is preliminary data.</text>
</comment>
<dbReference type="Proteomes" id="UP001629230">
    <property type="component" value="Unassembled WGS sequence"/>
</dbReference>
<reference evidence="2 3" key="1">
    <citation type="journal article" date="2024" name="Chem. Sci.">
        <title>Discovery of megapolipeptins by genome mining of a Burkholderiales bacteria collection.</title>
        <authorList>
            <person name="Paulo B.S."/>
            <person name="Recchia M.J.J."/>
            <person name="Lee S."/>
            <person name="Fergusson C.H."/>
            <person name="Romanowski S.B."/>
            <person name="Hernandez A."/>
            <person name="Krull N."/>
            <person name="Liu D.Y."/>
            <person name="Cavanagh H."/>
            <person name="Bos A."/>
            <person name="Gray C.A."/>
            <person name="Murphy B.T."/>
            <person name="Linington R.G."/>
            <person name="Eustaquio A.S."/>
        </authorList>
    </citation>
    <scope>NUCLEOTIDE SEQUENCE [LARGE SCALE GENOMIC DNA]</scope>
    <source>
        <strain evidence="2 3">RL17-350-BIC-A</strain>
    </source>
</reference>
<evidence type="ECO:0000256" key="1">
    <source>
        <dbReference type="SAM" id="Phobius"/>
    </source>
</evidence>